<dbReference type="GeneID" id="75910513"/>
<reference evidence="2" key="1">
    <citation type="submission" date="2021-06" db="EMBL/GenBank/DDBJ databases">
        <authorList>
            <consortium name="DOE Joint Genome Institute"/>
            <person name="Mondo S.J."/>
            <person name="Amses K.R."/>
            <person name="Simmons D.R."/>
            <person name="Longcore J.E."/>
            <person name="Seto K."/>
            <person name="Alves G.H."/>
            <person name="Bonds A.E."/>
            <person name="Quandt C.A."/>
            <person name="Davis W.J."/>
            <person name="Chang Y."/>
            <person name="Letcher P.M."/>
            <person name="Powell M.J."/>
            <person name="Kuo A."/>
            <person name="Labutti K."/>
            <person name="Pangilinan J."/>
            <person name="Andreopoulos W."/>
            <person name="Tritt A."/>
            <person name="Riley R."/>
            <person name="Hundley H."/>
            <person name="Johnson J."/>
            <person name="Lipzen A."/>
            <person name="Barry K."/>
            <person name="Berbee M.L."/>
            <person name="Buchler N.E."/>
            <person name="Grigoriev I.V."/>
            <person name="Spatafora J.W."/>
            <person name="Stajich J.E."/>
            <person name="James T.Y."/>
        </authorList>
    </citation>
    <scope>NUCLEOTIDE SEQUENCE</scope>
    <source>
        <strain evidence="2">AG</strain>
    </source>
</reference>
<feature type="region of interest" description="Disordered" evidence="1">
    <location>
        <begin position="83"/>
        <end position="117"/>
    </location>
</feature>
<sequence>MHAARQEAAIYHSHDSRRSTLNPPRHTNTTPTVIRIDKVPSALQKSYSVLSHKEPIKLKPPSILKPPPPMNISQRNVLPAGLSKKAMKDPSAKSYVPSHSASKVESLKGWPMDKPLEKDGMEEVNAKQKNAKAAKDSAIVNFGIFKELSGH</sequence>
<dbReference type="EMBL" id="MU620893">
    <property type="protein sequence ID" value="KAI8584105.1"/>
    <property type="molecule type" value="Genomic_DNA"/>
</dbReference>
<dbReference type="Proteomes" id="UP001206595">
    <property type="component" value="Unassembled WGS sequence"/>
</dbReference>
<dbReference type="RefSeq" id="XP_051449109.1">
    <property type="nucleotide sequence ID" value="XM_051585163.1"/>
</dbReference>
<accession>A0AAD5EJ96</accession>
<evidence type="ECO:0000313" key="2">
    <source>
        <dbReference type="EMBL" id="KAI8584105.1"/>
    </source>
</evidence>
<feature type="compositionally biased region" description="Polar residues" evidence="1">
    <location>
        <begin position="19"/>
        <end position="32"/>
    </location>
</feature>
<keyword evidence="3" id="KW-1185">Reference proteome</keyword>
<name>A0AAD5EJ96_UMBRA</name>
<proteinExistence type="predicted"/>
<comment type="caution">
    <text evidence="2">The sequence shown here is derived from an EMBL/GenBank/DDBJ whole genome shotgun (WGS) entry which is preliminary data.</text>
</comment>
<dbReference type="AlphaFoldDB" id="A0AAD5EJ96"/>
<evidence type="ECO:0000256" key="1">
    <source>
        <dbReference type="SAM" id="MobiDB-lite"/>
    </source>
</evidence>
<protein>
    <submittedName>
        <fullName evidence="2">Uncharacterized protein</fullName>
    </submittedName>
</protein>
<evidence type="ECO:0000313" key="3">
    <source>
        <dbReference type="Proteomes" id="UP001206595"/>
    </source>
</evidence>
<gene>
    <name evidence="2" type="ORF">K450DRAFT_218169</name>
</gene>
<organism evidence="2 3">
    <name type="scientific">Umbelopsis ramanniana AG</name>
    <dbReference type="NCBI Taxonomy" id="1314678"/>
    <lineage>
        <taxon>Eukaryota</taxon>
        <taxon>Fungi</taxon>
        <taxon>Fungi incertae sedis</taxon>
        <taxon>Mucoromycota</taxon>
        <taxon>Mucoromycotina</taxon>
        <taxon>Umbelopsidomycetes</taxon>
        <taxon>Umbelopsidales</taxon>
        <taxon>Umbelopsidaceae</taxon>
        <taxon>Umbelopsis</taxon>
    </lineage>
</organism>
<feature type="region of interest" description="Disordered" evidence="1">
    <location>
        <begin position="1"/>
        <end position="33"/>
    </location>
</feature>
<reference evidence="2" key="2">
    <citation type="journal article" date="2022" name="Proc. Natl. Acad. Sci. U.S.A.">
        <title>Diploid-dominant life cycles characterize the early evolution of Fungi.</title>
        <authorList>
            <person name="Amses K.R."/>
            <person name="Simmons D.R."/>
            <person name="Longcore J.E."/>
            <person name="Mondo S.J."/>
            <person name="Seto K."/>
            <person name="Jeronimo G.H."/>
            <person name="Bonds A.E."/>
            <person name="Quandt C.A."/>
            <person name="Davis W.J."/>
            <person name="Chang Y."/>
            <person name="Federici B.A."/>
            <person name="Kuo A."/>
            <person name="LaButti K."/>
            <person name="Pangilinan J."/>
            <person name="Andreopoulos W."/>
            <person name="Tritt A."/>
            <person name="Riley R."/>
            <person name="Hundley H."/>
            <person name="Johnson J."/>
            <person name="Lipzen A."/>
            <person name="Barry K."/>
            <person name="Lang B.F."/>
            <person name="Cuomo C.A."/>
            <person name="Buchler N.E."/>
            <person name="Grigoriev I.V."/>
            <person name="Spatafora J.W."/>
            <person name="Stajich J.E."/>
            <person name="James T.Y."/>
        </authorList>
    </citation>
    <scope>NUCLEOTIDE SEQUENCE</scope>
    <source>
        <strain evidence="2">AG</strain>
    </source>
</reference>